<evidence type="ECO:0000313" key="2">
    <source>
        <dbReference type="Proteomes" id="UP001615411"/>
    </source>
</evidence>
<proteinExistence type="predicted"/>
<dbReference type="EMBL" id="JBIUGF010000001">
    <property type="protein sequence ID" value="MFJ1336519.1"/>
    <property type="molecule type" value="Genomic_DNA"/>
</dbReference>
<comment type="caution">
    <text evidence="1">The sequence shown here is derived from an EMBL/GenBank/DDBJ whole genome shotgun (WGS) entry which is preliminary data.</text>
</comment>
<reference evidence="1" key="1">
    <citation type="submission" date="2024-10" db="EMBL/GenBank/DDBJ databases">
        <title>Aeromonas and Pseudomonas from the Cagarras Archipelago, Rio de Janeiro, Brazil.</title>
        <authorList>
            <person name="Canellas A.L.B."/>
            <person name="Laport M.S."/>
        </authorList>
    </citation>
    <scope>NUCLEOTIDE SEQUENCE</scope>
    <source>
        <strain evidence="1">ACP-7</strain>
    </source>
</reference>
<sequence length="171" mass="19501">MKKTTLPPAEPANDRPPITLAQYNGEPRVDSRLLAEQLENKHKNSMALIDRYLAKFEEFGVVPFKTDKPLAGTAGGRPERFALLNEDQAFFLLALSRNSDRVVGLKADLIMAFREARYGYARQALEVRQQQVSECGRRLAHWRYDKPGAYQHVAHLREQLKLPLNLEGDDQ</sequence>
<keyword evidence="2" id="KW-1185">Reference proteome</keyword>
<dbReference type="Proteomes" id="UP001615411">
    <property type="component" value="Unassembled WGS sequence"/>
</dbReference>
<name>A0ACC7LNL5_9PSED</name>
<organism evidence="1 2">
    <name type="scientific">Pseudomonas caricapapayae</name>
    <dbReference type="NCBI Taxonomy" id="46678"/>
    <lineage>
        <taxon>Bacteria</taxon>
        <taxon>Pseudomonadati</taxon>
        <taxon>Pseudomonadota</taxon>
        <taxon>Gammaproteobacteria</taxon>
        <taxon>Pseudomonadales</taxon>
        <taxon>Pseudomonadaceae</taxon>
        <taxon>Pseudomonas</taxon>
    </lineage>
</organism>
<accession>A0ACC7LNL5</accession>
<evidence type="ECO:0000313" key="1">
    <source>
        <dbReference type="EMBL" id="MFJ1336519.1"/>
    </source>
</evidence>
<gene>
    <name evidence="1" type="ORF">ACIKP7_00085</name>
</gene>
<protein>
    <submittedName>
        <fullName evidence="1">Rha family transcriptional regulator</fullName>
    </submittedName>
</protein>